<keyword evidence="1" id="KW-0378">Hydrolase</keyword>
<keyword evidence="5" id="KW-1185">Reference proteome</keyword>
<evidence type="ECO:0000256" key="1">
    <source>
        <dbReference type="ARBA" id="ARBA00022801"/>
    </source>
</evidence>
<dbReference type="EMBL" id="JAVRBK010000001">
    <property type="protein sequence ID" value="KAK5650401.1"/>
    <property type="molecule type" value="Genomic_DNA"/>
</dbReference>
<dbReference type="GO" id="GO:0004301">
    <property type="term" value="F:epoxide hydrolase activity"/>
    <property type="evidence" value="ECO:0007669"/>
    <property type="project" value="UniProtKB-ARBA"/>
</dbReference>
<comment type="similarity">
    <text evidence="2">Belongs to the AB hydrolase superfamily. Epoxide hydrolase family.</text>
</comment>
<organism evidence="4 5">
    <name type="scientific">Pyrocoelia pectoralis</name>
    <dbReference type="NCBI Taxonomy" id="417401"/>
    <lineage>
        <taxon>Eukaryota</taxon>
        <taxon>Metazoa</taxon>
        <taxon>Ecdysozoa</taxon>
        <taxon>Arthropoda</taxon>
        <taxon>Hexapoda</taxon>
        <taxon>Insecta</taxon>
        <taxon>Pterygota</taxon>
        <taxon>Neoptera</taxon>
        <taxon>Endopterygota</taxon>
        <taxon>Coleoptera</taxon>
        <taxon>Polyphaga</taxon>
        <taxon>Elateriformia</taxon>
        <taxon>Elateroidea</taxon>
        <taxon>Lampyridae</taxon>
        <taxon>Lampyrinae</taxon>
        <taxon>Pyrocoelia</taxon>
    </lineage>
</organism>
<name>A0AAN7VUS2_9COLE</name>
<evidence type="ECO:0000313" key="4">
    <source>
        <dbReference type="EMBL" id="KAK5650401.1"/>
    </source>
</evidence>
<dbReference type="InterPro" id="IPR000073">
    <property type="entry name" value="AB_hydrolase_1"/>
</dbReference>
<dbReference type="Proteomes" id="UP001329430">
    <property type="component" value="Chromosome 1"/>
</dbReference>
<dbReference type="AlphaFoldDB" id="A0AAN7VUS2"/>
<protein>
    <recommendedName>
        <fullName evidence="3">AB hydrolase-1 domain-containing protein</fullName>
    </recommendedName>
</protein>
<gene>
    <name evidence="4" type="ORF">RI129_001430</name>
</gene>
<reference evidence="4 5" key="1">
    <citation type="journal article" date="2024" name="Insects">
        <title>An Improved Chromosome-Level Genome Assembly of the Firefly Pyrocoelia pectoralis.</title>
        <authorList>
            <person name="Fu X."/>
            <person name="Meyer-Rochow V.B."/>
            <person name="Ballantyne L."/>
            <person name="Zhu X."/>
        </authorList>
    </citation>
    <scope>NUCLEOTIDE SEQUENCE [LARGE SCALE GENOMIC DNA]</scope>
    <source>
        <strain evidence="4">XCY_ONT2</strain>
    </source>
</reference>
<dbReference type="PRINTS" id="PR00111">
    <property type="entry name" value="ABHYDROLASE"/>
</dbReference>
<dbReference type="Pfam" id="PF00561">
    <property type="entry name" value="Abhydrolase_1"/>
    <property type="match status" value="1"/>
</dbReference>
<dbReference type="InterPro" id="IPR000639">
    <property type="entry name" value="Epox_hydrolase-like"/>
</dbReference>
<dbReference type="SUPFAM" id="SSF53474">
    <property type="entry name" value="alpha/beta-Hydrolases"/>
    <property type="match status" value="1"/>
</dbReference>
<proteinExistence type="inferred from homology"/>
<evidence type="ECO:0000259" key="3">
    <source>
        <dbReference type="Pfam" id="PF00561"/>
    </source>
</evidence>
<dbReference type="PRINTS" id="PR00412">
    <property type="entry name" value="EPOXHYDRLASE"/>
</dbReference>
<evidence type="ECO:0000313" key="5">
    <source>
        <dbReference type="Proteomes" id="UP001329430"/>
    </source>
</evidence>
<dbReference type="Gene3D" id="3.40.50.1820">
    <property type="entry name" value="alpha/beta hydrolase"/>
    <property type="match status" value="1"/>
</dbReference>
<feature type="domain" description="AB hydrolase-1" evidence="3">
    <location>
        <begin position="86"/>
        <end position="195"/>
    </location>
</feature>
<dbReference type="PANTHER" id="PTHR43329">
    <property type="entry name" value="EPOXIDE HYDROLASE"/>
    <property type="match status" value="1"/>
</dbReference>
<evidence type="ECO:0000256" key="2">
    <source>
        <dbReference type="ARBA" id="ARBA00038334"/>
    </source>
</evidence>
<sequence>MKKGGFYIESISICDKFLIIIRSICIGIWELCKYFFKNIFCANSVTTFPRNKQPACLVDSSFGQHKYVKIQGTKFHYVDSGQQDLPVILLLHGFPDCWISWRYQIPVLSTHFRVIALDLKGFGDSEKPIWRRSYKLKRILQELKKFINALGVSECSIIGHDLGALLGWFLVHDSPELINKFVAVSCPHPNVYWKTLTSHNIFNSNWVDFVQLPFFPEIVALSDDLKVLTIAHKHLYQRGVKDEYLEAYKYSFCRQEDWTGPMNYYRNLPYIRVCETSEQVKVKTLLVQGDKNYNINLEGVIRSTEYCEKFLLRVIKGAGHFPHQENPDLFNREILKFLQVENKSNKVSDKPLHKTFMGRFIGAGSTIVKYGNSVLVNVQNKTKSGVLANISNIGMNKDSFSISNPD</sequence>
<accession>A0AAN7VUS2</accession>
<dbReference type="InterPro" id="IPR029058">
    <property type="entry name" value="AB_hydrolase_fold"/>
</dbReference>
<comment type="caution">
    <text evidence="4">The sequence shown here is derived from an EMBL/GenBank/DDBJ whole genome shotgun (WGS) entry which is preliminary data.</text>
</comment>